<dbReference type="RefSeq" id="WP_275973849.1">
    <property type="nucleotide sequence ID" value="NZ_AP025594.1"/>
</dbReference>
<dbReference type="Pfam" id="PF00270">
    <property type="entry name" value="DEAD"/>
    <property type="match status" value="1"/>
</dbReference>
<dbReference type="Gene3D" id="3.40.50.300">
    <property type="entry name" value="P-loop containing nucleotide triphosphate hydrolases"/>
    <property type="match status" value="2"/>
</dbReference>
<dbReference type="InterPro" id="IPR006483">
    <property type="entry name" value="CRISPR-assoc_Cas3_HD"/>
</dbReference>
<keyword evidence="6" id="KW-0347">Helicase</keyword>
<comment type="similarity">
    <text evidence="2">In the central section; belongs to the CRISPR-associated helicase Cas3 family.</text>
</comment>
<keyword evidence="12" id="KW-1185">Reference proteome</keyword>
<dbReference type="PANTHER" id="PTHR47963:SF9">
    <property type="entry name" value="CRISPR-ASSOCIATED ENDONUCLEASE_HELICASE CAS3"/>
    <property type="match status" value="1"/>
</dbReference>
<feature type="domain" description="HD Cas3-type" evidence="10">
    <location>
        <begin position="4"/>
        <end position="202"/>
    </location>
</feature>
<evidence type="ECO:0000256" key="4">
    <source>
        <dbReference type="ARBA" id="ARBA00022741"/>
    </source>
</evidence>
<protein>
    <submittedName>
        <fullName evidence="11">CRISPR-associated helicase/endonuclease Cas3</fullName>
    </submittedName>
</protein>
<dbReference type="SUPFAM" id="SSF52540">
    <property type="entry name" value="P-loop containing nucleoside triphosphate hydrolases"/>
    <property type="match status" value="1"/>
</dbReference>
<dbReference type="Pfam" id="PF22590">
    <property type="entry name" value="Cas3-like_C_2"/>
    <property type="match status" value="1"/>
</dbReference>
<dbReference type="PANTHER" id="PTHR47963">
    <property type="entry name" value="DEAD-BOX ATP-DEPENDENT RNA HELICASE 47, MITOCHONDRIAL"/>
    <property type="match status" value="1"/>
</dbReference>
<keyword evidence="8" id="KW-0051">Antiviral defense</keyword>
<evidence type="ECO:0000313" key="12">
    <source>
        <dbReference type="Proteomes" id="UP000831120"/>
    </source>
</evidence>
<dbReference type="PROSITE" id="PS51643">
    <property type="entry name" value="HD_CAS3"/>
    <property type="match status" value="1"/>
</dbReference>
<geneLocation type="plasmid" evidence="11 12">
    <name>pTbrSNM4-1b</name>
</geneLocation>
<keyword evidence="3" id="KW-0479">Metal-binding</keyword>
<keyword evidence="4" id="KW-0547">Nucleotide-binding</keyword>
<dbReference type="InterPro" id="IPR050547">
    <property type="entry name" value="DEAD_box_RNA_helicases"/>
</dbReference>
<dbReference type="CDD" id="cd17930">
    <property type="entry name" value="DEXHc_cas3"/>
    <property type="match status" value="1"/>
</dbReference>
<dbReference type="CDD" id="cd09641">
    <property type="entry name" value="Cas3''_I"/>
    <property type="match status" value="1"/>
</dbReference>
<comment type="similarity">
    <text evidence="1">In the N-terminal section; belongs to the CRISPR-associated nuclease Cas3-HD family.</text>
</comment>
<evidence type="ECO:0000259" key="9">
    <source>
        <dbReference type="PROSITE" id="PS51192"/>
    </source>
</evidence>
<evidence type="ECO:0000256" key="1">
    <source>
        <dbReference type="ARBA" id="ARBA00006847"/>
    </source>
</evidence>
<gene>
    <name evidence="11" type="ORF">TbrSNM41_23410</name>
</gene>
<evidence type="ECO:0000256" key="7">
    <source>
        <dbReference type="ARBA" id="ARBA00022840"/>
    </source>
</evidence>
<reference evidence="11 12" key="1">
    <citation type="journal article" date="2022" name="Microbiol. Resour. Announc.">
        <title>Complete Genome Sequences of Thermus Strains Isolated from Senami Hot Spring in Japan.</title>
        <authorList>
            <person name="Miyazaki K."/>
        </authorList>
    </citation>
    <scope>NUCLEOTIDE SEQUENCE [LARGE SCALE GENOMIC DNA]</scope>
    <source>
        <strain evidence="11 12">SNM4-1</strain>
        <plasmid evidence="11 12">pTbrSNM4-1b</plasmid>
    </source>
</reference>
<evidence type="ECO:0000256" key="6">
    <source>
        <dbReference type="ARBA" id="ARBA00022806"/>
    </source>
</evidence>
<keyword evidence="5" id="KW-0378">Hydrolase</keyword>
<accession>A0ABN6NMD7</accession>
<evidence type="ECO:0000256" key="3">
    <source>
        <dbReference type="ARBA" id="ARBA00022723"/>
    </source>
</evidence>
<dbReference type="InterPro" id="IPR054712">
    <property type="entry name" value="Cas3-like_dom"/>
</dbReference>
<dbReference type="InterPro" id="IPR011545">
    <property type="entry name" value="DEAD/DEAH_box_helicase_dom"/>
</dbReference>
<evidence type="ECO:0000256" key="8">
    <source>
        <dbReference type="ARBA" id="ARBA00023118"/>
    </source>
</evidence>
<evidence type="ECO:0000313" key="11">
    <source>
        <dbReference type="EMBL" id="BDG17607.1"/>
    </source>
</evidence>
<dbReference type="Gene3D" id="1.10.3210.30">
    <property type="match status" value="1"/>
</dbReference>
<dbReference type="InterPro" id="IPR027417">
    <property type="entry name" value="P-loop_NTPase"/>
</dbReference>
<evidence type="ECO:0000259" key="10">
    <source>
        <dbReference type="PROSITE" id="PS51643"/>
    </source>
</evidence>
<feature type="domain" description="Helicase ATP-binding" evidence="9">
    <location>
        <begin position="251"/>
        <end position="443"/>
    </location>
</feature>
<evidence type="ECO:0000256" key="5">
    <source>
        <dbReference type="ARBA" id="ARBA00022801"/>
    </source>
</evidence>
<sequence length="747" mass="83799">MELLARPEEPLQEHLLGVAALAEGHLKPLGLGKAGRLAGLAHDLGKATPYFQEMLQGKRPKGDPLTWHALPGALFAAWVAEKWALGELALPLFLAILEHHGRLRSPWERVPPPNGVQTPQGRRDAWRVLPEQLKALHTPAFAELVKGLDLPDPGPFLQGEVWRVAEALAREANRLLWEGGGVELHYRLALLYSALLDADRRLAGQRPSPPSPMPIPPGAVARYLAKRRHPSPLSPFRHALLTGVARAAMGPLSDLFPARLTLSAPTGAGKTLAAFRFALTLRERVWQRWGFRPKVVYALPYIAIADQVEEVAREVLREAGLDPEAHLLVHHHQALARLQEDRAVEEALLLQETWDRDVVVTTFHQVFAALTGPGSNLRPLHALAGGAILILDEVQTLRAELWPLLRALLEALPGRVTVVSMTATQPGLVKGKELAPPLPGYPRRVRLVWGEERTLEALAERFLREGPRSRLVVLNTVREAVALYRLLQGRLEGLFLLTSHLIPLHRKARLRQIQKALAEGRPITLVTTQVVEAGVDLDFPEGYRALAPMESLLQTAGRVNRNAQQEEGKLWVLDLEGDSGKWVYGTILLDRTRRVLAPLLDQGVWDRDAYPLLQEYYRLVEEGISQEEGRTLLKRLEVLDYDRFGLNLLDEAPSLPIFVEWDEEATRLLGALEEALALRDPQERRKGLRLLLPRLQAYTVSPLLRRALKNLPPPLLGREEWRHVPREALGDFYDEEVGFKWEMEQFL</sequence>
<dbReference type="InterPro" id="IPR014001">
    <property type="entry name" value="Helicase_ATP-bd"/>
</dbReference>
<dbReference type="Proteomes" id="UP000831120">
    <property type="component" value="Plasmid pTbrSNM4-1b"/>
</dbReference>
<proteinExistence type="inferred from homology"/>
<name>A0ABN6NMD7_THEBO</name>
<dbReference type="NCBIfam" id="TIGR01596">
    <property type="entry name" value="cas3_HD"/>
    <property type="match status" value="1"/>
</dbReference>
<keyword evidence="7" id="KW-0067">ATP-binding</keyword>
<organism evidence="11 12">
    <name type="scientific">Thermus brockianus</name>
    <dbReference type="NCBI Taxonomy" id="56956"/>
    <lineage>
        <taxon>Bacteria</taxon>
        <taxon>Thermotogati</taxon>
        <taxon>Deinococcota</taxon>
        <taxon>Deinococci</taxon>
        <taxon>Thermales</taxon>
        <taxon>Thermaceae</taxon>
        <taxon>Thermus</taxon>
    </lineage>
</organism>
<dbReference type="SMART" id="SM00487">
    <property type="entry name" value="DEXDc"/>
    <property type="match status" value="1"/>
</dbReference>
<keyword evidence="11" id="KW-0614">Plasmid</keyword>
<dbReference type="EMBL" id="AP025594">
    <property type="protein sequence ID" value="BDG17607.1"/>
    <property type="molecule type" value="Genomic_DNA"/>
</dbReference>
<dbReference type="InterPro" id="IPR038257">
    <property type="entry name" value="CRISPR-assoc_Cas3_HD_sf"/>
</dbReference>
<dbReference type="PROSITE" id="PS51192">
    <property type="entry name" value="HELICASE_ATP_BIND_1"/>
    <property type="match status" value="1"/>
</dbReference>
<evidence type="ECO:0000256" key="2">
    <source>
        <dbReference type="ARBA" id="ARBA00009046"/>
    </source>
</evidence>